<dbReference type="RefSeq" id="WP_189060246.1">
    <property type="nucleotide sequence ID" value="NZ_BMMK01000022.1"/>
</dbReference>
<comment type="caution">
    <text evidence="1">The sequence shown here is derived from an EMBL/GenBank/DDBJ whole genome shotgun (WGS) entry which is preliminary data.</text>
</comment>
<keyword evidence="2" id="KW-1185">Reference proteome</keyword>
<evidence type="ECO:0000313" key="1">
    <source>
        <dbReference type="EMBL" id="GGM68195.1"/>
    </source>
</evidence>
<proteinExistence type="predicted"/>
<reference evidence="1" key="2">
    <citation type="submission" date="2020-09" db="EMBL/GenBank/DDBJ databases">
        <authorList>
            <person name="Sun Q."/>
            <person name="Zhou Y."/>
        </authorList>
    </citation>
    <scope>NUCLEOTIDE SEQUENCE</scope>
    <source>
        <strain evidence="1">CGMCC 4.5737</strain>
    </source>
</reference>
<sequence length="67" mass="7210">MTTVLILIVVVALGLGLLAWWETSDDLDESPQPVVHTISSPTPSVDVEATDLIPKVGPVRPYVGSQW</sequence>
<protein>
    <submittedName>
        <fullName evidence="1">Uncharacterized protein</fullName>
    </submittedName>
</protein>
<name>A0A8J3CHN6_9PSEU</name>
<reference evidence="1" key="1">
    <citation type="journal article" date="2014" name="Int. J. Syst. Evol. Microbiol.">
        <title>Complete genome sequence of Corynebacterium casei LMG S-19264T (=DSM 44701T), isolated from a smear-ripened cheese.</title>
        <authorList>
            <consortium name="US DOE Joint Genome Institute (JGI-PGF)"/>
            <person name="Walter F."/>
            <person name="Albersmeier A."/>
            <person name="Kalinowski J."/>
            <person name="Ruckert C."/>
        </authorList>
    </citation>
    <scope>NUCLEOTIDE SEQUENCE</scope>
    <source>
        <strain evidence="1">CGMCC 4.5737</strain>
    </source>
</reference>
<accession>A0A8J3CHN6</accession>
<dbReference type="Proteomes" id="UP000637578">
    <property type="component" value="Unassembled WGS sequence"/>
</dbReference>
<dbReference type="AlphaFoldDB" id="A0A8J3CHN6"/>
<gene>
    <name evidence="1" type="ORF">GCM10012275_43410</name>
</gene>
<organism evidence="1 2">
    <name type="scientific">Longimycelium tulufanense</name>
    <dbReference type="NCBI Taxonomy" id="907463"/>
    <lineage>
        <taxon>Bacteria</taxon>
        <taxon>Bacillati</taxon>
        <taxon>Actinomycetota</taxon>
        <taxon>Actinomycetes</taxon>
        <taxon>Pseudonocardiales</taxon>
        <taxon>Pseudonocardiaceae</taxon>
        <taxon>Longimycelium</taxon>
    </lineage>
</organism>
<dbReference type="EMBL" id="BMMK01000022">
    <property type="protein sequence ID" value="GGM68195.1"/>
    <property type="molecule type" value="Genomic_DNA"/>
</dbReference>
<evidence type="ECO:0000313" key="2">
    <source>
        <dbReference type="Proteomes" id="UP000637578"/>
    </source>
</evidence>